<dbReference type="AlphaFoldDB" id="A0A9N9GPP1"/>
<gene>
    <name evidence="4" type="ORF">DERYTH_LOCUS8442</name>
</gene>
<dbReference type="GO" id="GO:0005524">
    <property type="term" value="F:ATP binding"/>
    <property type="evidence" value="ECO:0007669"/>
    <property type="project" value="UniProtKB-UniRule"/>
</dbReference>
<sequence>MRGINPPDDLIEEHIKLYERSCFKDYELIGEGGSGKVYRAIRRNSEVIVALKSFKNDVAIKEAVKELKLHSRVDIHPNIIRLYGVTKNKDSSTNGGQAINRNARDRTQKI</sequence>
<evidence type="ECO:0000313" key="5">
    <source>
        <dbReference type="Proteomes" id="UP000789405"/>
    </source>
</evidence>
<keyword evidence="1" id="KW-0067">ATP-binding</keyword>
<keyword evidence="1" id="KW-0547">Nucleotide-binding</keyword>
<evidence type="ECO:0000313" key="4">
    <source>
        <dbReference type="EMBL" id="CAG8617094.1"/>
    </source>
</evidence>
<organism evidence="4 5">
    <name type="scientific">Dentiscutata erythropus</name>
    <dbReference type="NCBI Taxonomy" id="1348616"/>
    <lineage>
        <taxon>Eukaryota</taxon>
        <taxon>Fungi</taxon>
        <taxon>Fungi incertae sedis</taxon>
        <taxon>Mucoromycota</taxon>
        <taxon>Glomeromycotina</taxon>
        <taxon>Glomeromycetes</taxon>
        <taxon>Diversisporales</taxon>
        <taxon>Gigasporaceae</taxon>
        <taxon>Dentiscutata</taxon>
    </lineage>
</organism>
<evidence type="ECO:0000256" key="1">
    <source>
        <dbReference type="PROSITE-ProRule" id="PRU10141"/>
    </source>
</evidence>
<dbReference type="EMBL" id="CAJVPY010004366">
    <property type="protein sequence ID" value="CAG8617094.1"/>
    <property type="molecule type" value="Genomic_DNA"/>
</dbReference>
<dbReference type="Gene3D" id="3.30.200.20">
    <property type="entry name" value="Phosphorylase Kinase, domain 1"/>
    <property type="match status" value="1"/>
</dbReference>
<feature type="region of interest" description="Disordered" evidence="2">
    <location>
        <begin position="87"/>
        <end position="110"/>
    </location>
</feature>
<name>A0A9N9GPP1_9GLOM</name>
<feature type="compositionally biased region" description="Polar residues" evidence="2">
    <location>
        <begin position="91"/>
        <end position="100"/>
    </location>
</feature>
<reference evidence="4" key="1">
    <citation type="submission" date="2021-06" db="EMBL/GenBank/DDBJ databases">
        <authorList>
            <person name="Kallberg Y."/>
            <person name="Tangrot J."/>
            <person name="Rosling A."/>
        </authorList>
    </citation>
    <scope>NUCLEOTIDE SEQUENCE</scope>
    <source>
        <strain evidence="4">MA453B</strain>
    </source>
</reference>
<dbReference type="InterPro" id="IPR017441">
    <property type="entry name" value="Protein_kinase_ATP_BS"/>
</dbReference>
<dbReference type="InterPro" id="IPR011009">
    <property type="entry name" value="Kinase-like_dom_sf"/>
</dbReference>
<feature type="binding site" evidence="1">
    <location>
        <position position="61"/>
    </location>
    <ligand>
        <name>ATP</name>
        <dbReference type="ChEBI" id="CHEBI:30616"/>
    </ligand>
</feature>
<keyword evidence="5" id="KW-1185">Reference proteome</keyword>
<proteinExistence type="predicted"/>
<dbReference type="PROSITE" id="PS50011">
    <property type="entry name" value="PROTEIN_KINASE_DOM"/>
    <property type="match status" value="1"/>
</dbReference>
<protein>
    <submittedName>
        <fullName evidence="4">17753_t:CDS:1</fullName>
    </submittedName>
</protein>
<comment type="caution">
    <text evidence="4">The sequence shown here is derived from an EMBL/GenBank/DDBJ whole genome shotgun (WGS) entry which is preliminary data.</text>
</comment>
<dbReference type="Pfam" id="PF00069">
    <property type="entry name" value="Pkinase"/>
    <property type="match status" value="1"/>
</dbReference>
<feature type="domain" description="Protein kinase" evidence="3">
    <location>
        <begin position="23"/>
        <end position="110"/>
    </location>
</feature>
<dbReference type="SUPFAM" id="SSF56112">
    <property type="entry name" value="Protein kinase-like (PK-like)"/>
    <property type="match status" value="1"/>
</dbReference>
<dbReference type="InterPro" id="IPR000719">
    <property type="entry name" value="Prot_kinase_dom"/>
</dbReference>
<evidence type="ECO:0000259" key="3">
    <source>
        <dbReference type="PROSITE" id="PS50011"/>
    </source>
</evidence>
<dbReference type="OrthoDB" id="5337378at2759"/>
<dbReference type="PROSITE" id="PS00107">
    <property type="entry name" value="PROTEIN_KINASE_ATP"/>
    <property type="match status" value="1"/>
</dbReference>
<evidence type="ECO:0000256" key="2">
    <source>
        <dbReference type="SAM" id="MobiDB-lite"/>
    </source>
</evidence>
<dbReference type="Proteomes" id="UP000789405">
    <property type="component" value="Unassembled WGS sequence"/>
</dbReference>
<accession>A0A9N9GPP1</accession>
<dbReference type="GO" id="GO:0004672">
    <property type="term" value="F:protein kinase activity"/>
    <property type="evidence" value="ECO:0007669"/>
    <property type="project" value="InterPro"/>
</dbReference>